<feature type="signal peptide" evidence="1">
    <location>
        <begin position="1"/>
        <end position="19"/>
    </location>
</feature>
<dbReference type="Proteomes" id="UP000663903">
    <property type="component" value="Chromosome"/>
</dbReference>
<name>A0A975CHI0_9BURK</name>
<keyword evidence="1" id="KW-0732">Signal</keyword>
<organism evidence="2 3">
    <name type="scientific">Ottowia testudinis</name>
    <dbReference type="NCBI Taxonomy" id="2816950"/>
    <lineage>
        <taxon>Bacteria</taxon>
        <taxon>Pseudomonadati</taxon>
        <taxon>Pseudomonadota</taxon>
        <taxon>Betaproteobacteria</taxon>
        <taxon>Burkholderiales</taxon>
        <taxon>Comamonadaceae</taxon>
        <taxon>Ottowia</taxon>
    </lineage>
</organism>
<feature type="chain" id="PRO_5037422931" evidence="1">
    <location>
        <begin position="20"/>
        <end position="222"/>
    </location>
</feature>
<dbReference type="RefSeq" id="WP_208009676.1">
    <property type="nucleotide sequence ID" value="NZ_CP071796.1"/>
</dbReference>
<gene>
    <name evidence="2" type="ORF">J1M35_02895</name>
</gene>
<evidence type="ECO:0000313" key="3">
    <source>
        <dbReference type="Proteomes" id="UP000663903"/>
    </source>
</evidence>
<sequence length="222" mass="25048">MHRFLTLCCLCVISVLARAQDPIATSGSAEQVPVLQVGDTWTHEQFDGLTGLSRGRTISRVKQVISGGYLLENEFDGNGGAASTRQGRLDAQLNPWPRNVGKRDEKAYEFPLAVGKVWSSEWSVEFEGQTVLQQMKRRVAALERIQVPAGEFLAYRIEGEGRWSNPPWNGRLTETRWYAPRVKRAIKLIEEFRLPNGLPQESKRTELIRLDLVPTSTENNGR</sequence>
<dbReference type="AlphaFoldDB" id="A0A975CHI0"/>
<dbReference type="KEGG" id="otd:J1M35_02895"/>
<proteinExistence type="predicted"/>
<accession>A0A975CHI0</accession>
<evidence type="ECO:0000313" key="2">
    <source>
        <dbReference type="EMBL" id="QTD45882.1"/>
    </source>
</evidence>
<dbReference type="Gene3D" id="2.40.360.20">
    <property type="match status" value="1"/>
</dbReference>
<dbReference type="EMBL" id="CP071796">
    <property type="protein sequence ID" value="QTD45882.1"/>
    <property type="molecule type" value="Genomic_DNA"/>
</dbReference>
<keyword evidence="3" id="KW-1185">Reference proteome</keyword>
<protein>
    <submittedName>
        <fullName evidence="2">Uncharacterized protein</fullName>
    </submittedName>
</protein>
<reference evidence="2" key="1">
    <citation type="submission" date="2021-03" db="EMBL/GenBank/DDBJ databases">
        <title>Ottowia sp. 27C isolated from the cloaca of a Giant Asian pond turtle (Heosemys grandis).</title>
        <authorList>
            <person name="Spergser J."/>
            <person name="Busse H.-J."/>
        </authorList>
    </citation>
    <scope>NUCLEOTIDE SEQUENCE</scope>
    <source>
        <strain evidence="2">27C</strain>
    </source>
</reference>
<evidence type="ECO:0000256" key="1">
    <source>
        <dbReference type="SAM" id="SignalP"/>
    </source>
</evidence>